<feature type="signal peptide" evidence="1">
    <location>
        <begin position="1"/>
        <end position="19"/>
    </location>
</feature>
<proteinExistence type="predicted"/>
<evidence type="ECO:0008006" key="4">
    <source>
        <dbReference type="Google" id="ProtNLM"/>
    </source>
</evidence>
<sequence>MRHFTLLLSLAFLCTCNRAQPTDEVPWKGASFLQPVTTSLTVVNASADTLELDISTRDVPDFVEGDYPGKLLPGDSATVSLDIFVAADCFVGLGFNHSLRPLLPGLDRKLVLTDSMRNAGPWEAHYTYLDGNLLPIRPAGRQPEMTDTLDHLRTELTARYAASWSQTKADAPAVWLDSFVRHEVDLAVLSDVFDKKGYMQFFYGDTLTISPQLLSRADLILNNPDYYDNVLYNRLIGSVAMYTHQGPADASSSAGARNYGRISDYLITKFPLPQQRSESLSAFAFNQQADQRMYEGKDENLARIRKELSPAYLRRLDEQQGRLIAARSNASGIKILLNSELLTTTGDVAKPSDKRTKPLTLYKFWFEGCYPCIVQQPAEAKLLERYPELELVYVAFETARKNWLPYIEKHQPPPAKHFYLSKQQKPILIDALGSVGAPTYVLVHEEEVVCRQCPKPDDPLLEKMIVGLLN</sequence>
<name>A0ABX0XCI5_9BACT</name>
<keyword evidence="3" id="KW-1185">Reference proteome</keyword>
<evidence type="ECO:0000313" key="3">
    <source>
        <dbReference type="Proteomes" id="UP000770785"/>
    </source>
</evidence>
<comment type="caution">
    <text evidence="2">The sequence shown here is derived from an EMBL/GenBank/DDBJ whole genome shotgun (WGS) entry which is preliminary data.</text>
</comment>
<dbReference type="EMBL" id="JAATJH010000003">
    <property type="protein sequence ID" value="NJC26917.1"/>
    <property type="molecule type" value="Genomic_DNA"/>
</dbReference>
<reference evidence="2 3" key="1">
    <citation type="submission" date="2020-03" db="EMBL/GenBank/DDBJ databases">
        <title>Genomic Encyclopedia of Type Strains, Phase IV (KMG-IV): sequencing the most valuable type-strain genomes for metagenomic binning, comparative biology and taxonomic classification.</title>
        <authorList>
            <person name="Goeker M."/>
        </authorList>
    </citation>
    <scope>NUCLEOTIDE SEQUENCE [LARGE SCALE GENOMIC DNA]</scope>
    <source>
        <strain evidence="2 3">DSM 105096</strain>
    </source>
</reference>
<organism evidence="2 3">
    <name type="scientific">Neolewinella antarctica</name>
    <dbReference type="NCBI Taxonomy" id="442734"/>
    <lineage>
        <taxon>Bacteria</taxon>
        <taxon>Pseudomonadati</taxon>
        <taxon>Bacteroidota</taxon>
        <taxon>Saprospiria</taxon>
        <taxon>Saprospirales</taxon>
        <taxon>Lewinellaceae</taxon>
        <taxon>Neolewinella</taxon>
    </lineage>
</organism>
<keyword evidence="1" id="KW-0732">Signal</keyword>
<gene>
    <name evidence="2" type="ORF">GGR27_002427</name>
</gene>
<evidence type="ECO:0000256" key="1">
    <source>
        <dbReference type="SAM" id="SignalP"/>
    </source>
</evidence>
<dbReference type="SUPFAM" id="SSF52833">
    <property type="entry name" value="Thioredoxin-like"/>
    <property type="match status" value="1"/>
</dbReference>
<protein>
    <recommendedName>
        <fullName evidence="4">Thioredoxin domain-containing protein</fullName>
    </recommendedName>
</protein>
<dbReference type="InterPro" id="IPR036249">
    <property type="entry name" value="Thioredoxin-like_sf"/>
</dbReference>
<accession>A0ABX0XCI5</accession>
<dbReference type="RefSeq" id="WP_168037670.1">
    <property type="nucleotide sequence ID" value="NZ_JAATJH010000003.1"/>
</dbReference>
<dbReference type="Gene3D" id="3.40.30.10">
    <property type="entry name" value="Glutaredoxin"/>
    <property type="match status" value="1"/>
</dbReference>
<evidence type="ECO:0000313" key="2">
    <source>
        <dbReference type="EMBL" id="NJC26917.1"/>
    </source>
</evidence>
<feature type="chain" id="PRO_5046521647" description="Thioredoxin domain-containing protein" evidence="1">
    <location>
        <begin position="20"/>
        <end position="470"/>
    </location>
</feature>
<dbReference type="Proteomes" id="UP000770785">
    <property type="component" value="Unassembled WGS sequence"/>
</dbReference>